<dbReference type="GO" id="GO:0005783">
    <property type="term" value="C:endoplasmic reticulum"/>
    <property type="evidence" value="ECO:0007669"/>
    <property type="project" value="TreeGrafter"/>
</dbReference>
<sequence>MPPPADRKKQYELVVQDDFLVVLHPAHPLSLQIPRSGDGDASLGLSVEHVEDLKHVHGRRMAFDAIYGVFWLLRGPYLAVVTQSKLAARGVGDAEIRLVQRLELLLVPTQNLPVLTPQQEQDEQTYIHMITADIEKQKLHFAKDFDLTHSLQRRGWRGGGGLVAAGAGV</sequence>
<evidence type="ECO:0000313" key="3">
    <source>
        <dbReference type="Proteomes" id="UP001165121"/>
    </source>
</evidence>
<comment type="caution">
    <text evidence="2">The sequence shown here is derived from an EMBL/GenBank/DDBJ whole genome shotgun (WGS) entry which is preliminary data.</text>
</comment>
<evidence type="ECO:0000259" key="1">
    <source>
        <dbReference type="Pfam" id="PF02383"/>
    </source>
</evidence>
<dbReference type="Proteomes" id="UP001165121">
    <property type="component" value="Unassembled WGS sequence"/>
</dbReference>
<feature type="domain" description="SAC" evidence="1">
    <location>
        <begin position="65"/>
        <end position="155"/>
    </location>
</feature>
<reference evidence="2" key="1">
    <citation type="submission" date="2023-04" db="EMBL/GenBank/DDBJ databases">
        <title>Phytophthora fragariaefolia NBRC 109709.</title>
        <authorList>
            <person name="Ichikawa N."/>
            <person name="Sato H."/>
            <person name="Tonouchi N."/>
        </authorList>
    </citation>
    <scope>NUCLEOTIDE SEQUENCE</scope>
    <source>
        <strain evidence="2">NBRC 109709</strain>
    </source>
</reference>
<dbReference type="GO" id="GO:0046856">
    <property type="term" value="P:phosphatidylinositol dephosphorylation"/>
    <property type="evidence" value="ECO:0007669"/>
    <property type="project" value="TreeGrafter"/>
</dbReference>
<dbReference type="Pfam" id="PF02383">
    <property type="entry name" value="Syja_N"/>
    <property type="match status" value="1"/>
</dbReference>
<name>A0A9W7CJH1_9STRA</name>
<protein>
    <submittedName>
        <fullName evidence="2">Unnamed protein product</fullName>
    </submittedName>
</protein>
<organism evidence="2 3">
    <name type="scientific">Phytophthora fragariaefolia</name>
    <dbReference type="NCBI Taxonomy" id="1490495"/>
    <lineage>
        <taxon>Eukaryota</taxon>
        <taxon>Sar</taxon>
        <taxon>Stramenopiles</taxon>
        <taxon>Oomycota</taxon>
        <taxon>Peronosporomycetes</taxon>
        <taxon>Peronosporales</taxon>
        <taxon>Peronosporaceae</taxon>
        <taxon>Phytophthora</taxon>
    </lineage>
</organism>
<keyword evidence="3" id="KW-1185">Reference proteome</keyword>
<dbReference type="OrthoDB" id="405996at2759"/>
<evidence type="ECO:0000313" key="2">
    <source>
        <dbReference type="EMBL" id="GMF34309.1"/>
    </source>
</evidence>
<dbReference type="EMBL" id="BSXT01000802">
    <property type="protein sequence ID" value="GMF34309.1"/>
    <property type="molecule type" value="Genomic_DNA"/>
</dbReference>
<dbReference type="PANTHER" id="PTHR45662">
    <property type="entry name" value="PHOSPHATIDYLINOSITIDE PHOSPHATASE SAC1"/>
    <property type="match status" value="1"/>
</dbReference>
<dbReference type="PANTHER" id="PTHR45662:SF2">
    <property type="entry name" value="PHOSPHATIDYLINOSITOL-3-PHOSPHATASE SAC1"/>
    <property type="match status" value="1"/>
</dbReference>
<dbReference type="AlphaFoldDB" id="A0A9W7CJH1"/>
<accession>A0A9W7CJH1</accession>
<dbReference type="GO" id="GO:0043812">
    <property type="term" value="F:phosphatidylinositol-4-phosphate phosphatase activity"/>
    <property type="evidence" value="ECO:0007669"/>
    <property type="project" value="TreeGrafter"/>
</dbReference>
<dbReference type="InterPro" id="IPR002013">
    <property type="entry name" value="SAC_dom"/>
</dbReference>
<gene>
    <name evidence="2" type="ORF">Pfra01_000878600</name>
</gene>
<proteinExistence type="predicted"/>